<proteinExistence type="predicted"/>
<evidence type="ECO:0000313" key="1">
    <source>
        <dbReference type="EMBL" id="PAD20171.1"/>
    </source>
</evidence>
<dbReference type="Proteomes" id="UP000216013">
    <property type="component" value="Unassembled WGS sequence"/>
</dbReference>
<evidence type="ECO:0008006" key="3">
    <source>
        <dbReference type="Google" id="ProtNLM"/>
    </source>
</evidence>
<gene>
    <name evidence="1" type="ORF">CHH64_15645</name>
</gene>
<sequence length="88" mass="9968">MKEKYDDETVVKAKEATQSYIENNFKDIESIKLEEPYESPMGSMKVDGTVNEDAEFSISLNKDFTVGSLSLDEGFPELKDECIEKSCE</sequence>
<comment type="caution">
    <text evidence="1">The sequence shown here is derived from an EMBL/GenBank/DDBJ whole genome shotgun (WGS) entry which is preliminary data.</text>
</comment>
<accession>A0A268A7S5</accession>
<dbReference type="Gene3D" id="3.10.450.130">
    <property type="entry name" value="folded 79 residue fragment of lin0334 like domains"/>
    <property type="match status" value="1"/>
</dbReference>
<dbReference type="Pfam" id="PF07252">
    <property type="entry name" value="DUF1433"/>
    <property type="match status" value="1"/>
</dbReference>
<protein>
    <recommendedName>
        <fullName evidence="3">DUF1433 domain-containing protein</fullName>
    </recommendedName>
</protein>
<reference evidence="1 2" key="1">
    <citation type="submission" date="2017-07" db="EMBL/GenBank/DDBJ databases">
        <title>Isolation and whole genome analysis of endospore-forming bacteria from heroin.</title>
        <authorList>
            <person name="Kalinowski J."/>
            <person name="Ahrens B."/>
            <person name="Al-Dilaimi A."/>
            <person name="Winkler A."/>
            <person name="Wibberg D."/>
            <person name="Schleenbecker U."/>
            <person name="Ruckert C."/>
            <person name="Wolfel R."/>
            <person name="Grass G."/>
        </authorList>
    </citation>
    <scope>NUCLEOTIDE SEQUENCE [LARGE SCALE GENOMIC DNA]</scope>
    <source>
        <strain evidence="1 2">7528</strain>
    </source>
</reference>
<evidence type="ECO:0000313" key="2">
    <source>
        <dbReference type="Proteomes" id="UP000216013"/>
    </source>
</evidence>
<name>A0A268A7S5_9BACI</name>
<organism evidence="1 2">
    <name type="scientific">Terribacillus saccharophilus</name>
    <dbReference type="NCBI Taxonomy" id="361277"/>
    <lineage>
        <taxon>Bacteria</taxon>
        <taxon>Bacillati</taxon>
        <taxon>Bacillota</taxon>
        <taxon>Bacilli</taxon>
        <taxon>Bacillales</taxon>
        <taxon>Bacillaceae</taxon>
        <taxon>Terribacillus</taxon>
    </lineage>
</organism>
<dbReference type="EMBL" id="NPBV01000025">
    <property type="protein sequence ID" value="PAD20171.1"/>
    <property type="molecule type" value="Genomic_DNA"/>
</dbReference>
<dbReference type="InterPro" id="IPR009881">
    <property type="entry name" value="DUF1433"/>
</dbReference>
<dbReference type="AlphaFoldDB" id="A0A268A7S5"/>